<name>A0A5M3SYU2_LIMPL</name>
<dbReference type="GeneID" id="301681362"/>
<sequence length="315" mass="33685">MIYGLGIDGGGTKTVCLLIDDRYQVLGRGEAGPSNYQSLGFLAAEIAIKNAISQAVSYHQPGISIGSLGLGLAGVGRPEDVEIVRELVQQIQSDEQLQIDWNIAPENLFIGGDSLIALVGGLGHNVGIVAMAGTGSQVFGRNHHGKIKRVGGWGYILGDEGGGYDIAVRGLRAVMRSFDGRLPPTRLTQELLKELGLKSPERLIESVYRRGLGVRDMAALSTIIDRVAAEGDPVAETIINDVAEEFILATQVAIADLFNPGEFCEIVTVGGIWRGWSNLRSQFITGINAIAPQADIVWPRHEPAFGAALLAMEFK</sequence>
<dbReference type="EMBL" id="BIMW01000012">
    <property type="protein sequence ID" value="GCE92353.1"/>
    <property type="molecule type" value="Genomic_DNA"/>
</dbReference>
<dbReference type="CDD" id="cd24007">
    <property type="entry name" value="ASKHA_NBD_eukNAGK-like"/>
    <property type="match status" value="1"/>
</dbReference>
<protein>
    <recommendedName>
        <fullName evidence="1">ATPase BadF/BadG/BcrA/BcrD type domain-containing protein</fullName>
    </recommendedName>
</protein>
<dbReference type="Gene3D" id="3.30.420.40">
    <property type="match status" value="2"/>
</dbReference>
<dbReference type="InterPro" id="IPR002731">
    <property type="entry name" value="ATPase_BadF"/>
</dbReference>
<comment type="caution">
    <text evidence="2">The sequence shown here is derived from an EMBL/GenBank/DDBJ whole genome shotgun (WGS) entry which is preliminary data.</text>
</comment>
<dbReference type="SUPFAM" id="SSF53067">
    <property type="entry name" value="Actin-like ATPase domain"/>
    <property type="match status" value="2"/>
</dbReference>
<accession>A0A5M3SYU2</accession>
<evidence type="ECO:0000313" key="2">
    <source>
        <dbReference type="EMBL" id="GCE92353.1"/>
    </source>
</evidence>
<proteinExistence type="predicted"/>
<organism evidence="2 3">
    <name type="scientific">Limnospira platensis NIES-46</name>
    <dbReference type="NCBI Taxonomy" id="1236695"/>
    <lineage>
        <taxon>Bacteria</taxon>
        <taxon>Bacillati</taxon>
        <taxon>Cyanobacteriota</taxon>
        <taxon>Cyanophyceae</taxon>
        <taxon>Oscillatoriophycideae</taxon>
        <taxon>Oscillatoriales</taxon>
        <taxon>Sirenicapillariaceae</taxon>
        <taxon>Limnospira</taxon>
    </lineage>
</organism>
<dbReference type="InterPro" id="IPR052519">
    <property type="entry name" value="Euk-type_GlcNAc_Kinase"/>
</dbReference>
<gene>
    <name evidence="2" type="ORF">NIES46_03920</name>
</gene>
<feature type="domain" description="ATPase BadF/BadG/BcrA/BcrD type" evidence="1">
    <location>
        <begin position="5"/>
        <end position="311"/>
    </location>
</feature>
<reference evidence="2 3" key="1">
    <citation type="journal article" date="2019" name="J Genomics">
        <title>The Draft Genome of a Hydrogen-producing Cyanobacterium, Arthrospira platensis NIES-46.</title>
        <authorList>
            <person name="Suzuki S."/>
            <person name="Yamaguchi H."/>
            <person name="Kawachi M."/>
        </authorList>
    </citation>
    <scope>NUCLEOTIDE SEQUENCE [LARGE SCALE GENOMIC DNA]</scope>
    <source>
        <strain evidence="2 3">NIES-46</strain>
    </source>
</reference>
<dbReference type="RefSeq" id="WP_014274952.1">
    <property type="nucleotide sequence ID" value="NZ_BIMW01000012.1"/>
</dbReference>
<dbReference type="PANTHER" id="PTHR43190:SF3">
    <property type="entry name" value="N-ACETYL-D-GLUCOSAMINE KINASE"/>
    <property type="match status" value="1"/>
</dbReference>
<evidence type="ECO:0000313" key="3">
    <source>
        <dbReference type="Proteomes" id="UP000326169"/>
    </source>
</evidence>
<dbReference type="Proteomes" id="UP000326169">
    <property type="component" value="Unassembled WGS sequence"/>
</dbReference>
<dbReference type="PANTHER" id="PTHR43190">
    <property type="entry name" value="N-ACETYL-D-GLUCOSAMINE KINASE"/>
    <property type="match status" value="1"/>
</dbReference>
<evidence type="ECO:0000259" key="1">
    <source>
        <dbReference type="Pfam" id="PF01869"/>
    </source>
</evidence>
<dbReference type="InterPro" id="IPR043129">
    <property type="entry name" value="ATPase_NBD"/>
</dbReference>
<dbReference type="Pfam" id="PF01869">
    <property type="entry name" value="BcrAD_BadFG"/>
    <property type="match status" value="1"/>
</dbReference>
<keyword evidence="3" id="KW-1185">Reference proteome</keyword>